<reference evidence="1 2" key="1">
    <citation type="submission" date="2019-10" db="EMBL/GenBank/DDBJ databases">
        <title>Genomic and transcriptomic insights into the perfect genentic adaptation of a filamentous nitrogen-fixing cyanobacterium to rice fields.</title>
        <authorList>
            <person name="Chen Z."/>
        </authorList>
    </citation>
    <scope>NUCLEOTIDE SEQUENCE [LARGE SCALE GENOMIC DNA]</scope>
    <source>
        <strain evidence="1">CCNUC1</strain>
    </source>
</reference>
<dbReference type="KEGG" id="nsh:GXM_06457"/>
<evidence type="ECO:0000313" key="1">
    <source>
        <dbReference type="EMBL" id="QFS48963.1"/>
    </source>
</evidence>
<dbReference type="EMBL" id="CP045226">
    <property type="protein sequence ID" value="QFS48963.1"/>
    <property type="molecule type" value="Genomic_DNA"/>
</dbReference>
<proteinExistence type="predicted"/>
<protein>
    <submittedName>
        <fullName evidence="1">Uncharacterized protein</fullName>
    </submittedName>
</protein>
<dbReference type="AlphaFoldDB" id="A0A5P8W870"/>
<dbReference type="Proteomes" id="UP000326678">
    <property type="component" value="Chromosome Gxm1"/>
</dbReference>
<gene>
    <name evidence="1" type="ORF">GXM_06457</name>
</gene>
<organism evidence="1 2">
    <name type="scientific">Nostoc sphaeroides CCNUC1</name>
    <dbReference type="NCBI Taxonomy" id="2653204"/>
    <lineage>
        <taxon>Bacteria</taxon>
        <taxon>Bacillati</taxon>
        <taxon>Cyanobacteriota</taxon>
        <taxon>Cyanophyceae</taxon>
        <taxon>Nostocales</taxon>
        <taxon>Nostocaceae</taxon>
        <taxon>Nostoc</taxon>
    </lineage>
</organism>
<name>A0A5P8W870_9NOSO</name>
<accession>A0A5P8W870</accession>
<keyword evidence="2" id="KW-1185">Reference proteome</keyword>
<evidence type="ECO:0000313" key="2">
    <source>
        <dbReference type="Proteomes" id="UP000326678"/>
    </source>
</evidence>
<sequence>MAVSKSLLQNLINNYVSADLIFTANPKNISTFVGSIFLY</sequence>